<sequence length="164" mass="16925">MADDPIKEASDALAKVFAKPKGAPNDPDSYKNGTADPANPALVGSITTLLGVLYGASADMATIGASIRQALMDVAKVVSALGDAVRALPTPVNDVSKAIVQLRQALETAKLLSPTPAGGALDPGIKLFDQIEKLLTAVPDTKQAAIELYGLAQQLQLIAKQIKP</sequence>
<evidence type="ECO:0000313" key="2">
    <source>
        <dbReference type="EMBL" id="CAJ0858018.1"/>
    </source>
</evidence>
<accession>A0AA48RDC9</accession>
<organism evidence="2">
    <name type="scientific">freshwater sediment metagenome</name>
    <dbReference type="NCBI Taxonomy" id="556182"/>
    <lineage>
        <taxon>unclassified sequences</taxon>
        <taxon>metagenomes</taxon>
        <taxon>ecological metagenomes</taxon>
    </lineage>
</organism>
<evidence type="ECO:0000256" key="1">
    <source>
        <dbReference type="SAM" id="MobiDB-lite"/>
    </source>
</evidence>
<proteinExistence type="predicted"/>
<feature type="region of interest" description="Disordered" evidence="1">
    <location>
        <begin position="17"/>
        <end position="37"/>
    </location>
</feature>
<gene>
    <name evidence="2" type="ORF">AMST5_01078</name>
</gene>
<dbReference type="AlphaFoldDB" id="A0AA48RDC9"/>
<name>A0AA48RDC9_9ZZZZ</name>
<protein>
    <submittedName>
        <fullName evidence="2">Uncharacterized protein</fullName>
    </submittedName>
</protein>
<dbReference type="EMBL" id="OY288114">
    <property type="protein sequence ID" value="CAJ0858018.1"/>
    <property type="molecule type" value="Genomic_DNA"/>
</dbReference>
<reference evidence="2" key="1">
    <citation type="submission" date="2023-07" db="EMBL/GenBank/DDBJ databases">
        <authorList>
            <person name="Pelsma A.J. K."/>
        </authorList>
    </citation>
    <scope>NUCLEOTIDE SEQUENCE</scope>
</reference>